<evidence type="ECO:0000313" key="4">
    <source>
        <dbReference type="Proteomes" id="UP000887568"/>
    </source>
</evidence>
<dbReference type="OMA" id="ISGMYFA"/>
<dbReference type="EnsemblMetazoa" id="XM_038217233.1">
    <property type="protein sequence ID" value="XP_038073161.1"/>
    <property type="gene ID" value="LOC119741475"/>
</dbReference>
<dbReference type="Proteomes" id="UP000887568">
    <property type="component" value="Unplaced"/>
</dbReference>
<evidence type="ECO:0008006" key="5">
    <source>
        <dbReference type="Google" id="ProtNLM"/>
    </source>
</evidence>
<dbReference type="Gene3D" id="3.40.50.720">
    <property type="entry name" value="NAD(P)-binding Rossmann-like Domain"/>
    <property type="match status" value="1"/>
</dbReference>
<dbReference type="SUPFAM" id="SSF51735">
    <property type="entry name" value="NAD(P)-binding Rossmann-fold domains"/>
    <property type="match status" value="1"/>
</dbReference>
<dbReference type="OrthoDB" id="191139at2759"/>
<accession>A0A914BAR2</accession>
<dbReference type="PROSITE" id="PS00061">
    <property type="entry name" value="ADH_SHORT"/>
    <property type="match status" value="1"/>
</dbReference>
<keyword evidence="1" id="KW-0560">Oxidoreductase</keyword>
<dbReference type="Pfam" id="PF00106">
    <property type="entry name" value="adh_short"/>
    <property type="match status" value="1"/>
</dbReference>
<dbReference type="RefSeq" id="XP_038073161.1">
    <property type="nucleotide sequence ID" value="XM_038217233.1"/>
</dbReference>
<dbReference type="PANTHER" id="PTHR43157:SF31">
    <property type="entry name" value="PHOSPHATIDYLINOSITOL-GLYCAN BIOSYNTHESIS CLASS F PROTEIN"/>
    <property type="match status" value="1"/>
</dbReference>
<dbReference type="AlphaFoldDB" id="A0A914BAR2"/>
<dbReference type="InterPro" id="IPR002347">
    <property type="entry name" value="SDR_fam"/>
</dbReference>
<dbReference type="PRINTS" id="PR00080">
    <property type="entry name" value="SDRFAMILY"/>
</dbReference>
<dbReference type="PRINTS" id="PR00081">
    <property type="entry name" value="GDHRDH"/>
</dbReference>
<name>A0A914BAR2_PATMI</name>
<dbReference type="NCBIfam" id="NF004846">
    <property type="entry name" value="PRK06197.1"/>
    <property type="match status" value="1"/>
</dbReference>
<keyword evidence="4" id="KW-1185">Reference proteome</keyword>
<protein>
    <recommendedName>
        <fullName evidence="5">Retinol dehydrogenase 13</fullName>
    </recommendedName>
</protein>
<evidence type="ECO:0000256" key="2">
    <source>
        <dbReference type="RuleBase" id="RU000363"/>
    </source>
</evidence>
<reference evidence="3" key="1">
    <citation type="submission" date="2022-11" db="UniProtKB">
        <authorList>
            <consortium name="EnsemblMetazoa"/>
        </authorList>
    </citation>
    <scope>IDENTIFICATION</scope>
</reference>
<sequence>MSVWLTVVAVVLSGFILSIWRLRRFIAGGRCYSEARLDGKAVIITGANTGIGRETARDLARRGARVILACRDVAKATEARADIRRATSRGQLVIRKLDLASLASVRAFADKIKEEESQLHILINNAGVMMCPRQSTEDGFEMQFGVNHLGPFLLTNLLLDLLKSSAPARIVNVSSVAHGSGKIHWDDVNMTTEYDRFDAYGQSKLAVVLFTRELSRRLEGTGVTANCLHPGVVQTELFRHIMEEKPDGVIGLAMRLISLTPGFFFKSAVEGAQTSIYCAVAPELAEISGMYFADCAPRMPSAGAQNEEEARRLWALSYRMVGLERRVDWKKEATRHSSKD</sequence>
<proteinExistence type="inferred from homology"/>
<dbReference type="InterPro" id="IPR020904">
    <property type="entry name" value="Sc_DH/Rdtase_CS"/>
</dbReference>
<evidence type="ECO:0000256" key="1">
    <source>
        <dbReference type="ARBA" id="ARBA00023002"/>
    </source>
</evidence>
<organism evidence="3 4">
    <name type="scientific">Patiria miniata</name>
    <name type="common">Bat star</name>
    <name type="synonym">Asterina miniata</name>
    <dbReference type="NCBI Taxonomy" id="46514"/>
    <lineage>
        <taxon>Eukaryota</taxon>
        <taxon>Metazoa</taxon>
        <taxon>Echinodermata</taxon>
        <taxon>Eleutherozoa</taxon>
        <taxon>Asterozoa</taxon>
        <taxon>Asteroidea</taxon>
        <taxon>Valvatacea</taxon>
        <taxon>Valvatida</taxon>
        <taxon>Asterinidae</taxon>
        <taxon>Patiria</taxon>
    </lineage>
</organism>
<dbReference type="GeneID" id="119741475"/>
<dbReference type="InterPro" id="IPR036291">
    <property type="entry name" value="NAD(P)-bd_dom_sf"/>
</dbReference>
<evidence type="ECO:0000313" key="3">
    <source>
        <dbReference type="EnsemblMetazoa" id="XP_038073161.1"/>
    </source>
</evidence>
<comment type="similarity">
    <text evidence="2">Belongs to the short-chain dehydrogenases/reductases (SDR) family.</text>
</comment>
<dbReference type="PANTHER" id="PTHR43157">
    <property type="entry name" value="PHOSPHATIDYLINOSITOL-GLYCAN BIOSYNTHESIS CLASS F PROTEIN-RELATED"/>
    <property type="match status" value="1"/>
</dbReference>
<dbReference type="GO" id="GO:0016491">
    <property type="term" value="F:oxidoreductase activity"/>
    <property type="evidence" value="ECO:0007669"/>
    <property type="project" value="UniProtKB-KW"/>
</dbReference>